<dbReference type="GO" id="GO:0030001">
    <property type="term" value="P:metal ion transport"/>
    <property type="evidence" value="ECO:0007669"/>
    <property type="project" value="UniProtKB-ARBA"/>
</dbReference>
<dbReference type="NCBIfam" id="TIGR01512">
    <property type="entry name" value="ATPase-IB2_Cd"/>
    <property type="match status" value="1"/>
</dbReference>
<dbReference type="KEGG" id="rmr:Rmar_0522"/>
<dbReference type="CDD" id="cd00371">
    <property type="entry name" value="HMA"/>
    <property type="match status" value="1"/>
</dbReference>
<dbReference type="PROSITE" id="PS50846">
    <property type="entry name" value="HMA_2"/>
    <property type="match status" value="1"/>
</dbReference>
<feature type="transmembrane region" description="Helical" evidence="11">
    <location>
        <begin position="380"/>
        <end position="399"/>
    </location>
</feature>
<name>D0MEX4_RHOM4</name>
<evidence type="ECO:0000256" key="11">
    <source>
        <dbReference type="RuleBase" id="RU362081"/>
    </source>
</evidence>
<reference evidence="13 14" key="1">
    <citation type="journal article" date="2009" name="Stand. Genomic Sci.">
        <title>Complete genome sequence of Rhodothermus marinus type strain (R-10).</title>
        <authorList>
            <person name="Nolan M."/>
            <person name="Tindall B.J."/>
            <person name="Pomrenke H."/>
            <person name="Lapidus A."/>
            <person name="Copeland A."/>
            <person name="Glavina Del Rio T."/>
            <person name="Lucas S."/>
            <person name="Chen F."/>
            <person name="Tice H."/>
            <person name="Cheng J.F."/>
            <person name="Saunders E."/>
            <person name="Han C."/>
            <person name="Bruce D."/>
            <person name="Goodwin L."/>
            <person name="Chain P."/>
            <person name="Pitluck S."/>
            <person name="Ovchinikova G."/>
            <person name="Pati A."/>
            <person name="Ivanova N."/>
            <person name="Mavromatis K."/>
            <person name="Chen A."/>
            <person name="Palaniappan K."/>
            <person name="Land M."/>
            <person name="Hauser L."/>
            <person name="Chang Y.J."/>
            <person name="Jeffries C.D."/>
            <person name="Brettin T."/>
            <person name="Goker M."/>
            <person name="Bristow J."/>
            <person name="Eisen J.A."/>
            <person name="Markowitz V."/>
            <person name="Hugenholtz P."/>
            <person name="Kyrpides N.C."/>
            <person name="Klenk H.P."/>
            <person name="Detter J.C."/>
        </authorList>
    </citation>
    <scope>NUCLEOTIDE SEQUENCE [LARGE SCALE GENOMIC DNA]</scope>
    <source>
        <strain evidence="14">ATCC 43812 / DSM 4252 / R-10</strain>
    </source>
</reference>
<dbReference type="SUPFAM" id="SSF81660">
    <property type="entry name" value="Metal cation-transporting ATPase, ATP-binding domain N"/>
    <property type="match status" value="1"/>
</dbReference>
<dbReference type="Gene3D" id="3.40.50.1000">
    <property type="entry name" value="HAD superfamily/HAD-like"/>
    <property type="match status" value="1"/>
</dbReference>
<dbReference type="FunFam" id="2.70.150.10:FF:000002">
    <property type="entry name" value="Copper-transporting ATPase 1, putative"/>
    <property type="match status" value="1"/>
</dbReference>
<dbReference type="Gene3D" id="2.70.150.10">
    <property type="entry name" value="Calcium-transporting ATPase, cytoplasmic transduction domain A"/>
    <property type="match status" value="1"/>
</dbReference>
<accession>D0MEX4</accession>
<dbReference type="InterPro" id="IPR023214">
    <property type="entry name" value="HAD_sf"/>
</dbReference>
<dbReference type="SFLD" id="SFLDS00003">
    <property type="entry name" value="Haloacid_Dehalogenase"/>
    <property type="match status" value="1"/>
</dbReference>
<feature type="transmembrane region" description="Helical" evidence="11">
    <location>
        <begin position="177"/>
        <end position="195"/>
    </location>
</feature>
<dbReference type="Pfam" id="PF00403">
    <property type="entry name" value="HMA"/>
    <property type="match status" value="1"/>
</dbReference>
<dbReference type="GO" id="GO:0005524">
    <property type="term" value="F:ATP binding"/>
    <property type="evidence" value="ECO:0007669"/>
    <property type="project" value="UniProtKB-UniRule"/>
</dbReference>
<evidence type="ECO:0000256" key="3">
    <source>
        <dbReference type="ARBA" id="ARBA00022692"/>
    </source>
</evidence>
<dbReference type="GO" id="GO:0016887">
    <property type="term" value="F:ATP hydrolysis activity"/>
    <property type="evidence" value="ECO:0007669"/>
    <property type="project" value="InterPro"/>
</dbReference>
<dbReference type="NCBIfam" id="TIGR01525">
    <property type="entry name" value="ATPase-IB_hvy"/>
    <property type="match status" value="1"/>
</dbReference>
<evidence type="ECO:0000256" key="8">
    <source>
        <dbReference type="ARBA" id="ARBA00022967"/>
    </source>
</evidence>
<keyword evidence="10 11" id="KW-0472">Membrane</keyword>
<feature type="transmembrane region" description="Helical" evidence="11">
    <location>
        <begin position="726"/>
        <end position="746"/>
    </location>
</feature>
<feature type="domain" description="HMA" evidence="12">
    <location>
        <begin position="68"/>
        <end position="135"/>
    </location>
</feature>
<dbReference type="InterPro" id="IPR018303">
    <property type="entry name" value="ATPase_P-typ_P_site"/>
</dbReference>
<sequence length="778" mass="82539">MADEAQEKACAELVEQSAAEADGLVQVEVDPASGRLTLTYDRARLSAAEAERLARRLAAAFEERPARCTLHVQEQGGRSCETCALALERRLQALPGVRQARVSFRGGVLHVVYDAAQTTPEELARVVERFGVRTLPPKPEVSWRLWLEGTRREALFVALTLAGLVTGWLAGRLGAPLVAAVAYGVAYVFGGWDGLRNGIGALRHRTVDVDLLMVLAALGALVIGAPAEGATLLFLFSLSNLLQHYAIGRSRRAIQALMELRPDRARVLREGQEVEVPVEEVRVGEVFVLRPGDRVPLDGVIVRGESALDESSITGESMPVDKGPGQEVFAGTINTTGSLEVRVTRPASASTLARMIELVEQAQSEKAVTQRLIDRLEQPYALGVLAMTALAIVISVAFLNEPFARAFYRAMTLMVAASPCAVVISTPAAVLSAIAAGARRGVLFKGGVYVEALARVRAIAFDKTGTLTEGRTRLVQVGARPGVGLSEDELLRLAAAVQQRSEHHLARATVAAARERGLTISEAEGFQAVVGKGVRAVVEGATLHVGNLRYFEAAWQAADGFDEGRAAVEALARQGRTAVLVARERDGQREVLGWLAFADRLRPGAAETIRRLRALGVAHVALLTGDNRHVAEAIGREAGVDAVHAELLPAQKVAHVKALVDRYGAAAMVGDGVNDAPALAAATVGIAMGGAGTDVALETADVVLMRDDLGQLPYVLALSRATRRTLLVNFAIAFGMMGLMIGAILLQGLPLPLAVVGHEGSTVLVSLNGLRLLGFRAS</sequence>
<evidence type="ECO:0000259" key="12">
    <source>
        <dbReference type="PROSITE" id="PS50846"/>
    </source>
</evidence>
<evidence type="ECO:0000313" key="14">
    <source>
        <dbReference type="Proteomes" id="UP000002221"/>
    </source>
</evidence>
<dbReference type="STRING" id="518766.Rmar_0522"/>
<keyword evidence="4 11" id="KW-0479">Metal-binding</keyword>
<dbReference type="SFLD" id="SFLDF00027">
    <property type="entry name" value="p-type_atpase"/>
    <property type="match status" value="1"/>
</dbReference>
<dbReference type="HOGENOM" id="CLU_001771_6_4_10"/>
<comment type="subcellular location">
    <subcellularLocation>
        <location evidence="11">Cell membrane</location>
    </subcellularLocation>
    <subcellularLocation>
        <location evidence="1">Membrane</location>
        <topology evidence="1">Multi-pass membrane protein</topology>
    </subcellularLocation>
</comment>
<dbReference type="PRINTS" id="PR00119">
    <property type="entry name" value="CATATPASE"/>
</dbReference>
<organism evidence="13 14">
    <name type="scientific">Rhodothermus marinus (strain ATCC 43812 / DSM 4252 / R-10)</name>
    <name type="common">Rhodothermus obamensis</name>
    <dbReference type="NCBI Taxonomy" id="518766"/>
    <lineage>
        <taxon>Bacteria</taxon>
        <taxon>Pseudomonadati</taxon>
        <taxon>Rhodothermota</taxon>
        <taxon>Rhodothermia</taxon>
        <taxon>Rhodothermales</taxon>
        <taxon>Rhodothermaceae</taxon>
        <taxon>Rhodothermus</taxon>
    </lineage>
</organism>
<dbReference type="EMBL" id="CP001807">
    <property type="protein sequence ID" value="ACY47424.1"/>
    <property type="molecule type" value="Genomic_DNA"/>
</dbReference>
<dbReference type="InterPro" id="IPR036163">
    <property type="entry name" value="HMA_dom_sf"/>
</dbReference>
<dbReference type="GO" id="GO:0046872">
    <property type="term" value="F:metal ion binding"/>
    <property type="evidence" value="ECO:0007669"/>
    <property type="project" value="UniProtKB-KW"/>
</dbReference>
<evidence type="ECO:0000256" key="1">
    <source>
        <dbReference type="ARBA" id="ARBA00004141"/>
    </source>
</evidence>
<evidence type="ECO:0000256" key="7">
    <source>
        <dbReference type="ARBA" id="ARBA00022842"/>
    </source>
</evidence>
<keyword evidence="7" id="KW-0460">Magnesium</keyword>
<dbReference type="Proteomes" id="UP000002221">
    <property type="component" value="Chromosome"/>
</dbReference>
<evidence type="ECO:0000256" key="9">
    <source>
        <dbReference type="ARBA" id="ARBA00022989"/>
    </source>
</evidence>
<dbReference type="InterPro" id="IPR023299">
    <property type="entry name" value="ATPase_P-typ_cyto_dom_N"/>
</dbReference>
<protein>
    <submittedName>
        <fullName evidence="13">Heavy metal translocating P-type ATPase</fullName>
    </submittedName>
</protein>
<dbReference type="RefSeq" id="WP_012843036.1">
    <property type="nucleotide sequence ID" value="NC_013501.1"/>
</dbReference>
<evidence type="ECO:0000256" key="2">
    <source>
        <dbReference type="ARBA" id="ARBA00006024"/>
    </source>
</evidence>
<keyword evidence="6 11" id="KW-0067">ATP-binding</keyword>
<keyword evidence="9 11" id="KW-1133">Transmembrane helix</keyword>
<dbReference type="InterPro" id="IPR036412">
    <property type="entry name" value="HAD-like_sf"/>
</dbReference>
<dbReference type="GO" id="GO:0019829">
    <property type="term" value="F:ATPase-coupled monoatomic cation transmembrane transporter activity"/>
    <property type="evidence" value="ECO:0007669"/>
    <property type="project" value="InterPro"/>
</dbReference>
<dbReference type="InterPro" id="IPR006121">
    <property type="entry name" value="HMA_dom"/>
</dbReference>
<dbReference type="SUPFAM" id="SSF55008">
    <property type="entry name" value="HMA, heavy metal-associated domain"/>
    <property type="match status" value="1"/>
</dbReference>
<dbReference type="SUPFAM" id="SSF56784">
    <property type="entry name" value="HAD-like"/>
    <property type="match status" value="1"/>
</dbReference>
<evidence type="ECO:0000313" key="13">
    <source>
        <dbReference type="EMBL" id="ACY47424.1"/>
    </source>
</evidence>
<dbReference type="InterPro" id="IPR001757">
    <property type="entry name" value="P_typ_ATPase"/>
</dbReference>
<dbReference type="SUPFAM" id="SSF81665">
    <property type="entry name" value="Calcium ATPase, transmembrane domain M"/>
    <property type="match status" value="1"/>
</dbReference>
<dbReference type="GO" id="GO:0005886">
    <property type="term" value="C:plasma membrane"/>
    <property type="evidence" value="ECO:0007669"/>
    <property type="project" value="UniProtKB-SubCell"/>
</dbReference>
<dbReference type="InterPro" id="IPR059000">
    <property type="entry name" value="ATPase_P-type_domA"/>
</dbReference>
<dbReference type="Gene3D" id="3.30.70.100">
    <property type="match status" value="2"/>
</dbReference>
<dbReference type="InterPro" id="IPR008250">
    <property type="entry name" value="ATPase_P-typ_transduc_dom_A_sf"/>
</dbReference>
<dbReference type="Pfam" id="PF00122">
    <property type="entry name" value="E1-E2_ATPase"/>
    <property type="match status" value="1"/>
</dbReference>
<dbReference type="Pfam" id="PF00702">
    <property type="entry name" value="Hydrolase"/>
    <property type="match status" value="1"/>
</dbReference>
<evidence type="ECO:0000256" key="10">
    <source>
        <dbReference type="ARBA" id="ARBA00023136"/>
    </source>
</evidence>
<dbReference type="InterPro" id="IPR051949">
    <property type="entry name" value="Cation_Transport_ATPase"/>
</dbReference>
<evidence type="ECO:0000256" key="6">
    <source>
        <dbReference type="ARBA" id="ARBA00022840"/>
    </source>
</evidence>
<keyword evidence="5 11" id="KW-0547">Nucleotide-binding</keyword>
<dbReference type="PROSITE" id="PS00154">
    <property type="entry name" value="ATPASE_E1_E2"/>
    <property type="match status" value="1"/>
</dbReference>
<dbReference type="InterPro" id="IPR044492">
    <property type="entry name" value="P_typ_ATPase_HD_dom"/>
</dbReference>
<dbReference type="PANTHER" id="PTHR43079">
    <property type="entry name" value="PROBABLE CADMIUM/ZINC-TRANSPORTING ATPASE HMA1"/>
    <property type="match status" value="1"/>
</dbReference>
<comment type="similarity">
    <text evidence="2 11">Belongs to the cation transport ATPase (P-type) (TC 3.A.3) family. Type IB subfamily.</text>
</comment>
<keyword evidence="8" id="KW-1278">Translocase</keyword>
<keyword evidence="11" id="KW-1003">Cell membrane</keyword>
<keyword evidence="3 11" id="KW-0812">Transmembrane</keyword>
<dbReference type="eggNOG" id="COG2217">
    <property type="taxonomic scope" value="Bacteria"/>
</dbReference>
<dbReference type="Gene3D" id="3.40.1110.10">
    <property type="entry name" value="Calcium-transporting ATPase, cytoplasmic domain N"/>
    <property type="match status" value="1"/>
</dbReference>
<dbReference type="InterPro" id="IPR023298">
    <property type="entry name" value="ATPase_P-typ_TM_dom_sf"/>
</dbReference>
<dbReference type="SUPFAM" id="SSF81653">
    <property type="entry name" value="Calcium ATPase, transduction domain A"/>
    <property type="match status" value="1"/>
</dbReference>
<dbReference type="PRINTS" id="PR00941">
    <property type="entry name" value="CDATPASE"/>
</dbReference>
<evidence type="ECO:0000256" key="4">
    <source>
        <dbReference type="ARBA" id="ARBA00022723"/>
    </source>
</evidence>
<evidence type="ECO:0000256" key="5">
    <source>
        <dbReference type="ARBA" id="ARBA00022741"/>
    </source>
</evidence>
<dbReference type="AlphaFoldDB" id="D0MEX4"/>
<feature type="transmembrane region" description="Helical" evidence="11">
    <location>
        <begin position="411"/>
        <end position="436"/>
    </location>
</feature>
<dbReference type="SFLD" id="SFLDG00002">
    <property type="entry name" value="C1.7:_P-type_atpase_like"/>
    <property type="match status" value="1"/>
</dbReference>
<dbReference type="InterPro" id="IPR027256">
    <property type="entry name" value="P-typ_ATPase_IB"/>
</dbReference>
<dbReference type="PANTHER" id="PTHR43079:SF1">
    <property type="entry name" value="CADMIUM_ZINC-TRANSPORTING ATPASE HMA1, CHLOROPLASTIC-RELATED"/>
    <property type="match status" value="1"/>
</dbReference>
<dbReference type="NCBIfam" id="TIGR01494">
    <property type="entry name" value="ATPase_P-type"/>
    <property type="match status" value="1"/>
</dbReference>
<gene>
    <name evidence="13" type="ordered locus">Rmar_0522</name>
</gene>
<proteinExistence type="inferred from homology"/>
<feature type="transmembrane region" description="Helical" evidence="11">
    <location>
        <begin position="207"/>
        <end position="225"/>
    </location>
</feature>
<keyword evidence="14" id="KW-1185">Reference proteome</keyword>